<reference evidence="2" key="2">
    <citation type="submission" date="2019-07" db="EMBL/GenBank/DDBJ databases">
        <authorList>
            <person name="Yang Y."/>
            <person name="Bocs S."/>
            <person name="Baudouin L."/>
        </authorList>
    </citation>
    <scope>NUCLEOTIDE SEQUENCE</scope>
    <source>
        <tissue evidence="2">Spear leaf of Hainan Tall coconut</tissue>
    </source>
</reference>
<name>A0A8K0MV77_COCNU</name>
<dbReference type="EMBL" id="CM017872">
    <property type="protein sequence ID" value="KAG1327776.1"/>
    <property type="molecule type" value="Genomic_DNA"/>
</dbReference>
<comment type="caution">
    <text evidence="2">The sequence shown here is derived from an EMBL/GenBank/DDBJ whole genome shotgun (WGS) entry which is preliminary data.</text>
</comment>
<dbReference type="Proteomes" id="UP000797356">
    <property type="component" value="Chromosome 1"/>
</dbReference>
<keyword evidence="3" id="KW-1185">Reference proteome</keyword>
<feature type="region of interest" description="Disordered" evidence="1">
    <location>
        <begin position="44"/>
        <end position="98"/>
    </location>
</feature>
<feature type="compositionally biased region" description="Low complexity" evidence="1">
    <location>
        <begin position="80"/>
        <end position="91"/>
    </location>
</feature>
<evidence type="ECO:0000256" key="1">
    <source>
        <dbReference type="SAM" id="MobiDB-lite"/>
    </source>
</evidence>
<feature type="compositionally biased region" description="Polar residues" evidence="1">
    <location>
        <begin position="56"/>
        <end position="70"/>
    </location>
</feature>
<protein>
    <submittedName>
        <fullName evidence="2">Uncharacterized protein</fullName>
    </submittedName>
</protein>
<dbReference type="AlphaFoldDB" id="A0A8K0MV77"/>
<evidence type="ECO:0000313" key="3">
    <source>
        <dbReference type="Proteomes" id="UP000797356"/>
    </source>
</evidence>
<organism evidence="2 3">
    <name type="scientific">Cocos nucifera</name>
    <name type="common">Coconut palm</name>
    <dbReference type="NCBI Taxonomy" id="13894"/>
    <lineage>
        <taxon>Eukaryota</taxon>
        <taxon>Viridiplantae</taxon>
        <taxon>Streptophyta</taxon>
        <taxon>Embryophyta</taxon>
        <taxon>Tracheophyta</taxon>
        <taxon>Spermatophyta</taxon>
        <taxon>Magnoliopsida</taxon>
        <taxon>Liliopsida</taxon>
        <taxon>Arecaceae</taxon>
        <taxon>Arecoideae</taxon>
        <taxon>Cocoseae</taxon>
        <taxon>Attaleinae</taxon>
        <taxon>Cocos</taxon>
    </lineage>
</organism>
<sequence>MEEFKTSSEMKDLNITFSQKAFNKDFELYEGRIAQRFLELDLDFLEEEETDEEAGPSSTGADPSSTTAPSENPPPNQGHDPSSSIDADPSPQGVSLKPLIKSLKKEVHHLKKKLKKIGDDLQTSWKNASEVTKEVTLLRNLHMKNSVSFSIRKGSFERKISKLKKNASDKS</sequence>
<proteinExistence type="predicted"/>
<accession>A0A8K0MV77</accession>
<evidence type="ECO:0000313" key="2">
    <source>
        <dbReference type="EMBL" id="KAG1327776.1"/>
    </source>
</evidence>
<gene>
    <name evidence="2" type="ORF">COCNU_01G017100</name>
</gene>
<feature type="compositionally biased region" description="Acidic residues" evidence="1">
    <location>
        <begin position="44"/>
        <end position="54"/>
    </location>
</feature>
<reference evidence="2" key="1">
    <citation type="journal article" date="2017" name="Gigascience">
        <title>The genome draft of coconut (Cocos nucifera).</title>
        <authorList>
            <person name="Xiao Y."/>
            <person name="Xu P."/>
            <person name="Fan H."/>
            <person name="Baudouin L."/>
            <person name="Xia W."/>
            <person name="Bocs S."/>
            <person name="Xu J."/>
            <person name="Li Q."/>
            <person name="Guo A."/>
            <person name="Zhou L."/>
            <person name="Li J."/>
            <person name="Wu Y."/>
            <person name="Ma Z."/>
            <person name="Armero A."/>
            <person name="Issali A.E."/>
            <person name="Liu N."/>
            <person name="Peng M."/>
            <person name="Yang Y."/>
        </authorList>
    </citation>
    <scope>NUCLEOTIDE SEQUENCE</scope>
    <source>
        <tissue evidence="2">Spear leaf of Hainan Tall coconut</tissue>
    </source>
</reference>